<reference evidence="1 2" key="1">
    <citation type="journal article" date="2003" name="Int. J. Syst. Evol. Microbiol.">
        <title>Bacillus nealsonii sp. nov., isolated from a spacecraft-assembly facility, whose spores are gamma-radiation resistant.</title>
        <authorList>
            <person name="Venkateswaran K."/>
            <person name="Kempf M."/>
            <person name="Chen F."/>
            <person name="Satomi M."/>
            <person name="Nicholson W."/>
            <person name="Kern R."/>
        </authorList>
    </citation>
    <scope>NUCLEOTIDE SEQUENCE [LARGE SCALE GENOMIC DNA]</scope>
    <source>
        <strain evidence="1 2">FO-92</strain>
    </source>
</reference>
<dbReference type="InterPro" id="IPR006427">
    <property type="entry name" value="Portal_HK97"/>
</dbReference>
<name>A0A2N0Z387_9BACI</name>
<proteinExistence type="predicted"/>
<evidence type="ECO:0000313" key="1">
    <source>
        <dbReference type="EMBL" id="PKG23939.1"/>
    </source>
</evidence>
<dbReference type="InterPro" id="IPR006944">
    <property type="entry name" value="Phage/GTA_portal"/>
</dbReference>
<organism evidence="1 2">
    <name type="scientific">Niallia nealsonii</name>
    <dbReference type="NCBI Taxonomy" id="115979"/>
    <lineage>
        <taxon>Bacteria</taxon>
        <taxon>Bacillati</taxon>
        <taxon>Bacillota</taxon>
        <taxon>Bacilli</taxon>
        <taxon>Bacillales</taxon>
        <taxon>Bacillaceae</taxon>
        <taxon>Niallia</taxon>
    </lineage>
</organism>
<dbReference type="Pfam" id="PF04860">
    <property type="entry name" value="Phage_portal"/>
    <property type="match status" value="1"/>
</dbReference>
<sequence length="390" mass="44854">MGFIDWIKGFVTKDDGSISLKEYHYELSVKAYAKKLAIETCIDIIAKTLVRCEFQTFDKGKETIGNNYYLLNVSPNDNQNASEFLHSLVNKLIKNNECLVIMQSDQLFVADSFTRTEYALKENEYKNVSAKTLNFNKTFYESEVLYFKLNDTNIMNVINELHEDYGRILDSAINIYKRSNAKRVLLEGDFLRPQSEEEQSMIDEMFNTQFKNWFEADNAGAVFQLQKGYTLTDMSGSGKSGTPSTTSRDIRAVIDDIFDFIAMAFHVPRGMLKGDLADVEKQTDNFLMFCIMPLIELISDEFNRKMYDKKQFIERTYLKMDSSRIKIIDIVQLATAADKFFAIGVNNIDENLRMIGREPLNEDYSQKRYVTKNYESVDSIGEESKGGEGT</sequence>
<dbReference type="Proteomes" id="UP000233375">
    <property type="component" value="Unassembled WGS sequence"/>
</dbReference>
<dbReference type="EMBL" id="PISE01000017">
    <property type="protein sequence ID" value="PKG23939.1"/>
    <property type="molecule type" value="Genomic_DNA"/>
</dbReference>
<dbReference type="OrthoDB" id="395750at2"/>
<accession>A0A2N0Z387</accession>
<gene>
    <name evidence="1" type="ORF">CWS01_09215</name>
</gene>
<comment type="caution">
    <text evidence="1">The sequence shown here is derived from an EMBL/GenBank/DDBJ whole genome shotgun (WGS) entry which is preliminary data.</text>
</comment>
<protein>
    <submittedName>
        <fullName evidence="1">Phage portal protein</fullName>
    </submittedName>
</protein>
<dbReference type="AlphaFoldDB" id="A0A2N0Z387"/>
<keyword evidence="2" id="KW-1185">Reference proteome</keyword>
<dbReference type="NCBIfam" id="TIGR01537">
    <property type="entry name" value="portal_HK97"/>
    <property type="match status" value="1"/>
</dbReference>
<dbReference type="RefSeq" id="WP_101176902.1">
    <property type="nucleotide sequence ID" value="NZ_PISE01000017.1"/>
</dbReference>
<evidence type="ECO:0000313" key="2">
    <source>
        <dbReference type="Proteomes" id="UP000233375"/>
    </source>
</evidence>